<reference evidence="5 6" key="1">
    <citation type="journal article" date="2016" name="Nat. Commun.">
        <title>Thousands of microbial genomes shed light on interconnected biogeochemical processes in an aquifer system.</title>
        <authorList>
            <person name="Anantharaman K."/>
            <person name="Brown C.T."/>
            <person name="Hug L.A."/>
            <person name="Sharon I."/>
            <person name="Castelle C.J."/>
            <person name="Probst A.J."/>
            <person name="Thomas B.C."/>
            <person name="Singh A."/>
            <person name="Wilkins M.J."/>
            <person name="Karaoz U."/>
            <person name="Brodie E.L."/>
            <person name="Williams K.H."/>
            <person name="Hubbard S.S."/>
            <person name="Banfield J.F."/>
        </authorList>
    </citation>
    <scope>NUCLEOTIDE SEQUENCE [LARGE SCALE GENOMIC DNA]</scope>
</reference>
<dbReference type="GO" id="GO:0005886">
    <property type="term" value="C:plasma membrane"/>
    <property type="evidence" value="ECO:0007669"/>
    <property type="project" value="TreeGrafter"/>
</dbReference>
<proteinExistence type="predicted"/>
<dbReference type="InterPro" id="IPR027417">
    <property type="entry name" value="P-loop_NTPase"/>
</dbReference>
<dbReference type="SMART" id="SM00382">
    <property type="entry name" value="AAA"/>
    <property type="match status" value="1"/>
</dbReference>
<dbReference type="GO" id="GO:0005524">
    <property type="term" value="F:ATP binding"/>
    <property type="evidence" value="ECO:0007669"/>
    <property type="project" value="UniProtKB-KW"/>
</dbReference>
<sequence>MKPIIQTKELEITYNQGKSNEFKALKGETVEIYPQEYIILFGPSGCGKSTLLYCILGALPSSGGEIFVKGENIYKYTSDQMVRYQQSTIGIVYQSFNLIPSLNVLDNVSLPQIFAGVDSVEREARSKILLKRFGIENIAHKLPANLSGGQMQRVAVARSLINDPEILLADEPVGNLDSISAEQVMDTFEEINQKDKKTIILVTHDAKYLPYAHRVYYVRDGKLEREVINPEKAQIKKTEAGTTIITEVEKLARIYPYSSPDELRVKSIINYLTQKLNFEQLSRLEGVVKEMLEGKISGDSFLQKMITPFAQEGIGLTRSAGGMMTQKMKKMLEESRDVMRLRKMREANAPASYQRAFVRRLRAHLLDVYTGQVTPLQMKRFDEIIADRVYGITRKEDFQALLNLPLAKGGVGFGARTARAMTLYLEKLLAQGVPVAHEHEQEAL</sequence>
<keyword evidence="1" id="KW-0813">Transport</keyword>
<dbReference type="Gene3D" id="3.40.50.300">
    <property type="entry name" value="P-loop containing nucleotide triphosphate hydrolases"/>
    <property type="match status" value="1"/>
</dbReference>
<dbReference type="InterPro" id="IPR017871">
    <property type="entry name" value="ABC_transporter-like_CS"/>
</dbReference>
<feature type="domain" description="ABC transporter" evidence="4">
    <location>
        <begin position="5"/>
        <end position="245"/>
    </location>
</feature>
<evidence type="ECO:0000259" key="4">
    <source>
        <dbReference type="PROSITE" id="PS50893"/>
    </source>
</evidence>
<dbReference type="PANTHER" id="PTHR24220:SF86">
    <property type="entry name" value="ABC TRANSPORTER ABCH.1"/>
    <property type="match status" value="1"/>
</dbReference>
<dbReference type="CDD" id="cd03255">
    <property type="entry name" value="ABC_MJ0796_LolCDE_FtsE"/>
    <property type="match status" value="1"/>
</dbReference>
<dbReference type="EMBL" id="MEYS01000001">
    <property type="protein sequence ID" value="OGD34392.1"/>
    <property type="molecule type" value="Genomic_DNA"/>
</dbReference>
<evidence type="ECO:0000256" key="1">
    <source>
        <dbReference type="ARBA" id="ARBA00022448"/>
    </source>
</evidence>
<dbReference type="Pfam" id="PF00005">
    <property type="entry name" value="ABC_tran"/>
    <property type="match status" value="1"/>
</dbReference>
<name>A0A1F5BUY0_9BACT</name>
<evidence type="ECO:0000256" key="3">
    <source>
        <dbReference type="ARBA" id="ARBA00022840"/>
    </source>
</evidence>
<dbReference type="Proteomes" id="UP000176650">
    <property type="component" value="Unassembled WGS sequence"/>
</dbReference>
<dbReference type="GO" id="GO:0016887">
    <property type="term" value="F:ATP hydrolysis activity"/>
    <property type="evidence" value="ECO:0007669"/>
    <property type="project" value="InterPro"/>
</dbReference>
<evidence type="ECO:0000256" key="2">
    <source>
        <dbReference type="ARBA" id="ARBA00022741"/>
    </source>
</evidence>
<dbReference type="InterPro" id="IPR003439">
    <property type="entry name" value="ABC_transporter-like_ATP-bd"/>
</dbReference>
<dbReference type="AlphaFoldDB" id="A0A1F5BUY0"/>
<dbReference type="InterPro" id="IPR003593">
    <property type="entry name" value="AAA+_ATPase"/>
</dbReference>
<dbReference type="SUPFAM" id="SSF52540">
    <property type="entry name" value="P-loop containing nucleoside triphosphate hydrolases"/>
    <property type="match status" value="1"/>
</dbReference>
<keyword evidence="2" id="KW-0547">Nucleotide-binding</keyword>
<dbReference type="PROSITE" id="PS50893">
    <property type="entry name" value="ABC_TRANSPORTER_2"/>
    <property type="match status" value="1"/>
</dbReference>
<protein>
    <recommendedName>
        <fullName evidence="4">ABC transporter domain-containing protein</fullName>
    </recommendedName>
</protein>
<gene>
    <name evidence="5" type="ORF">A2988_02595</name>
</gene>
<evidence type="ECO:0000313" key="6">
    <source>
        <dbReference type="Proteomes" id="UP000176650"/>
    </source>
</evidence>
<dbReference type="GO" id="GO:0022857">
    <property type="term" value="F:transmembrane transporter activity"/>
    <property type="evidence" value="ECO:0007669"/>
    <property type="project" value="TreeGrafter"/>
</dbReference>
<keyword evidence="3" id="KW-0067">ATP-binding</keyword>
<dbReference type="InterPro" id="IPR017911">
    <property type="entry name" value="MacB-like_ATP-bd"/>
</dbReference>
<dbReference type="PROSITE" id="PS00211">
    <property type="entry name" value="ABC_TRANSPORTER_1"/>
    <property type="match status" value="1"/>
</dbReference>
<accession>A0A1F5BUY0</accession>
<dbReference type="STRING" id="1797298.A2988_02595"/>
<organism evidence="5 6">
    <name type="scientific">Candidatus Azambacteria bacterium RIFCSPLOWO2_01_FULL_46_25</name>
    <dbReference type="NCBI Taxonomy" id="1797298"/>
    <lineage>
        <taxon>Bacteria</taxon>
        <taxon>Candidatus Azamiibacteriota</taxon>
    </lineage>
</organism>
<comment type="caution">
    <text evidence="5">The sequence shown here is derived from an EMBL/GenBank/DDBJ whole genome shotgun (WGS) entry which is preliminary data.</text>
</comment>
<evidence type="ECO:0000313" key="5">
    <source>
        <dbReference type="EMBL" id="OGD34392.1"/>
    </source>
</evidence>
<dbReference type="PANTHER" id="PTHR24220">
    <property type="entry name" value="IMPORT ATP-BINDING PROTEIN"/>
    <property type="match status" value="1"/>
</dbReference>
<dbReference type="InterPro" id="IPR015854">
    <property type="entry name" value="ABC_transpr_LolD-like"/>
</dbReference>